<feature type="region of interest" description="Disordered" evidence="1">
    <location>
        <begin position="642"/>
        <end position="676"/>
    </location>
</feature>
<evidence type="ECO:0000256" key="2">
    <source>
        <dbReference type="SAM" id="Phobius"/>
    </source>
</evidence>
<name>A0AAE1CE36_9PEZI</name>
<feature type="transmembrane region" description="Helical" evidence="2">
    <location>
        <begin position="561"/>
        <end position="584"/>
    </location>
</feature>
<dbReference type="Proteomes" id="UP001270362">
    <property type="component" value="Unassembled WGS sequence"/>
</dbReference>
<feature type="transmembrane region" description="Helical" evidence="2">
    <location>
        <begin position="82"/>
        <end position="105"/>
    </location>
</feature>
<feature type="compositionally biased region" description="Polar residues" evidence="1">
    <location>
        <begin position="642"/>
        <end position="662"/>
    </location>
</feature>
<feature type="transmembrane region" description="Helical" evidence="2">
    <location>
        <begin position="22"/>
        <end position="43"/>
    </location>
</feature>
<evidence type="ECO:0000313" key="3">
    <source>
        <dbReference type="EMBL" id="KAK3690197.1"/>
    </source>
</evidence>
<gene>
    <name evidence="3" type="ORF">B0T22DRAFT_463152</name>
</gene>
<evidence type="ECO:0000313" key="4">
    <source>
        <dbReference type="Proteomes" id="UP001270362"/>
    </source>
</evidence>
<reference evidence="3" key="1">
    <citation type="journal article" date="2023" name="Mol. Phylogenet. Evol.">
        <title>Genome-scale phylogeny and comparative genomics of the fungal order Sordariales.</title>
        <authorList>
            <person name="Hensen N."/>
            <person name="Bonometti L."/>
            <person name="Westerberg I."/>
            <person name="Brannstrom I.O."/>
            <person name="Guillou S."/>
            <person name="Cros-Aarteil S."/>
            <person name="Calhoun S."/>
            <person name="Haridas S."/>
            <person name="Kuo A."/>
            <person name="Mondo S."/>
            <person name="Pangilinan J."/>
            <person name="Riley R."/>
            <person name="LaButti K."/>
            <person name="Andreopoulos B."/>
            <person name="Lipzen A."/>
            <person name="Chen C."/>
            <person name="Yan M."/>
            <person name="Daum C."/>
            <person name="Ng V."/>
            <person name="Clum A."/>
            <person name="Steindorff A."/>
            <person name="Ohm R.A."/>
            <person name="Martin F."/>
            <person name="Silar P."/>
            <person name="Natvig D.O."/>
            <person name="Lalanne C."/>
            <person name="Gautier V."/>
            <person name="Ament-Velasquez S.L."/>
            <person name="Kruys A."/>
            <person name="Hutchinson M.I."/>
            <person name="Powell A.J."/>
            <person name="Barry K."/>
            <person name="Miller A.N."/>
            <person name="Grigoriev I.V."/>
            <person name="Debuchy R."/>
            <person name="Gladieux P."/>
            <person name="Hiltunen Thoren M."/>
            <person name="Johannesson H."/>
        </authorList>
    </citation>
    <scope>NUCLEOTIDE SEQUENCE</scope>
    <source>
        <strain evidence="3">CBS 314.62</strain>
    </source>
</reference>
<reference evidence="3" key="2">
    <citation type="submission" date="2023-06" db="EMBL/GenBank/DDBJ databases">
        <authorList>
            <consortium name="Lawrence Berkeley National Laboratory"/>
            <person name="Haridas S."/>
            <person name="Hensen N."/>
            <person name="Bonometti L."/>
            <person name="Westerberg I."/>
            <person name="Brannstrom I.O."/>
            <person name="Guillou S."/>
            <person name="Cros-Aarteil S."/>
            <person name="Calhoun S."/>
            <person name="Kuo A."/>
            <person name="Mondo S."/>
            <person name="Pangilinan J."/>
            <person name="Riley R."/>
            <person name="Labutti K."/>
            <person name="Andreopoulos B."/>
            <person name="Lipzen A."/>
            <person name="Chen C."/>
            <person name="Yanf M."/>
            <person name="Daum C."/>
            <person name="Ng V."/>
            <person name="Clum A."/>
            <person name="Steindorff A."/>
            <person name="Ohm R."/>
            <person name="Martin F."/>
            <person name="Silar P."/>
            <person name="Natvig D."/>
            <person name="Lalanne C."/>
            <person name="Gautier V."/>
            <person name="Ament-Velasquez S.L."/>
            <person name="Kruys A."/>
            <person name="Hutchinson M.I."/>
            <person name="Powell A.J."/>
            <person name="Barry K."/>
            <person name="Miller A.N."/>
            <person name="Grigoriev I.V."/>
            <person name="Debuchy R."/>
            <person name="Gladieux P."/>
            <person name="Thoren M.H."/>
            <person name="Johannesson H."/>
        </authorList>
    </citation>
    <scope>NUCLEOTIDE SEQUENCE</scope>
    <source>
        <strain evidence="3">CBS 314.62</strain>
    </source>
</reference>
<keyword evidence="2" id="KW-0472">Membrane</keyword>
<evidence type="ECO:0000256" key="1">
    <source>
        <dbReference type="SAM" id="MobiDB-lite"/>
    </source>
</evidence>
<keyword evidence="2" id="KW-0812">Transmembrane</keyword>
<feature type="transmembrane region" description="Helical" evidence="2">
    <location>
        <begin position="139"/>
        <end position="156"/>
    </location>
</feature>
<accession>A0AAE1CE36</accession>
<organism evidence="3 4">
    <name type="scientific">Podospora appendiculata</name>
    <dbReference type="NCBI Taxonomy" id="314037"/>
    <lineage>
        <taxon>Eukaryota</taxon>
        <taxon>Fungi</taxon>
        <taxon>Dikarya</taxon>
        <taxon>Ascomycota</taxon>
        <taxon>Pezizomycotina</taxon>
        <taxon>Sordariomycetes</taxon>
        <taxon>Sordariomycetidae</taxon>
        <taxon>Sordariales</taxon>
        <taxon>Podosporaceae</taxon>
        <taxon>Podospora</taxon>
    </lineage>
</organism>
<dbReference type="AlphaFoldDB" id="A0AAE1CE36"/>
<keyword evidence="4" id="KW-1185">Reference proteome</keyword>
<dbReference type="EMBL" id="JAULSO010000002">
    <property type="protein sequence ID" value="KAK3690197.1"/>
    <property type="molecule type" value="Genomic_DNA"/>
</dbReference>
<sequence length="759" mass="82495">MTSPNFVANEPPAPRLRRYPKAAILGIVYLALLIAPWALTAVINSRPFFFWKGPSRIWVDAPDIWDYRYLRQLLKGLQVAEAVGAVVSLPIVAALLARCAVVYSLRRRASNKLSARQLFALADGTWSYGFRDSAASTKLSVFGAVILAATFLFPALRSGLQSTEDILLPAHEISAKYSPPGSKGSLIGEDPGVLSLSILPQDSVVGVVKDGMIALRIDDVQQASTGGGNPYVWRTRRDQFAPDYAQLDSEFDDFYTTVAPQTLSTGLLRSHAIRMASSISCEQSYSDGSRKPPKVCPGERPFVASFQGSNITLSICVPGRWGLSPWEATTDKQTISEEMYIVADNTVGHQPGRYTNMIYCSSNSARGYFELPNDHNNGVAGHMLDKVPSESSVGEWSSDHFPPTPSSVAEAIENIWPYSGSQPLLASGTLMMAAMALFGNDTWFDAASLAVNTTDFITANTTLRALCEQDALPFRRFKPTENLRFACAQTRFDYSPLEDMVADFFAAISKAAAPMMSAAIFLVEEAMLKEGMKSPVSWNRRIYSMARLKDPVFKPTLSDSAVVGLSVLLGIQAVGIVLMLLYIYSQATWTEKLDALAIARIAHQLDDKGAIAAMGLRELGSLERDPLSKIDGLIGVVEQSPSTMELQSMPSRSQRNSHQNAAHTGEGDGSLGSQDSLTRPIAVAGNAEPVTMYPHRLMTAEERTATLPTYEEHQSQVVPPPYRLAGPRPVVMAEIPGLTLRVGANGLMKNRGKKSALSV</sequence>
<comment type="caution">
    <text evidence="3">The sequence shown here is derived from an EMBL/GenBank/DDBJ whole genome shotgun (WGS) entry which is preliminary data.</text>
</comment>
<proteinExistence type="predicted"/>
<keyword evidence="2" id="KW-1133">Transmembrane helix</keyword>
<protein>
    <submittedName>
        <fullName evidence="3">Uncharacterized protein</fullName>
    </submittedName>
</protein>